<reference evidence="6" key="1">
    <citation type="submission" date="2021-01" db="EMBL/GenBank/DDBJ databases">
        <authorList>
            <person name="Corre E."/>
            <person name="Pelletier E."/>
            <person name="Niang G."/>
            <person name="Scheremetjew M."/>
            <person name="Finn R."/>
            <person name="Kale V."/>
            <person name="Holt S."/>
            <person name="Cochrane G."/>
            <person name="Meng A."/>
            <person name="Brown T."/>
            <person name="Cohen L."/>
        </authorList>
    </citation>
    <scope>NUCLEOTIDE SEQUENCE</scope>
    <source>
        <strain evidence="6">CCMP3105</strain>
    </source>
</reference>
<evidence type="ECO:0000259" key="5">
    <source>
        <dbReference type="Pfam" id="PF03109"/>
    </source>
</evidence>
<dbReference type="EMBL" id="HBNR01014423">
    <property type="protein sequence ID" value="CAE4569720.1"/>
    <property type="molecule type" value="Transcribed_RNA"/>
</dbReference>
<evidence type="ECO:0000256" key="4">
    <source>
        <dbReference type="SAM" id="SignalP"/>
    </source>
</evidence>
<feature type="compositionally biased region" description="Basic and acidic residues" evidence="2">
    <location>
        <begin position="45"/>
        <end position="58"/>
    </location>
</feature>
<accession>A0A7S4Q2V1</accession>
<keyword evidence="3" id="KW-1133">Transmembrane helix</keyword>
<evidence type="ECO:0000313" key="6">
    <source>
        <dbReference type="EMBL" id="CAE4569720.1"/>
    </source>
</evidence>
<feature type="domain" description="ABC1 atypical kinase-like" evidence="5">
    <location>
        <begin position="152"/>
        <end position="385"/>
    </location>
</feature>
<keyword evidence="3" id="KW-0472">Membrane</keyword>
<evidence type="ECO:0000256" key="2">
    <source>
        <dbReference type="SAM" id="MobiDB-lite"/>
    </source>
</evidence>
<dbReference type="InterPro" id="IPR004147">
    <property type="entry name" value="ABC1_dom"/>
</dbReference>
<dbReference type="InterPro" id="IPR011009">
    <property type="entry name" value="Kinase-like_dom_sf"/>
</dbReference>
<dbReference type="InterPro" id="IPR050154">
    <property type="entry name" value="UbiB_kinase"/>
</dbReference>
<name>A0A7S4Q2V1_9DINO</name>
<feature type="region of interest" description="Disordered" evidence="2">
    <location>
        <begin position="28"/>
        <end position="58"/>
    </location>
</feature>
<keyword evidence="3" id="KW-0812">Transmembrane</keyword>
<protein>
    <recommendedName>
        <fullName evidence="5">ABC1 atypical kinase-like domain-containing protein</fullName>
    </recommendedName>
</protein>
<feature type="chain" id="PRO_5030606359" description="ABC1 atypical kinase-like domain-containing protein" evidence="4">
    <location>
        <begin position="27"/>
        <end position="541"/>
    </location>
</feature>
<organism evidence="6">
    <name type="scientific">Alexandrium monilatum</name>
    <dbReference type="NCBI Taxonomy" id="311494"/>
    <lineage>
        <taxon>Eukaryota</taxon>
        <taxon>Sar</taxon>
        <taxon>Alveolata</taxon>
        <taxon>Dinophyceae</taxon>
        <taxon>Gonyaulacales</taxon>
        <taxon>Pyrocystaceae</taxon>
        <taxon>Alexandrium</taxon>
    </lineage>
</organism>
<sequence length="541" mass="58553">MGPGKLGAPGVECFAFLWGRVALAAAARAPKGQPDREADDASPEQCREGKPSCTPDPRRKLEDLEEACRRAASRRGRLALRVAAVTARLLPIGCCCALDLLRPGGPKRGVKHARKLRVALEALGPAFVKLGQALAAREDVLSEPVAKELRKLCDQVPAFPCGDARRLLAEELGALAPALEGTPVASASLGQVYRITWGQREYAMKVQRPGLAKALAVDLVVLRGLAFVTRRIMGWICATSMDPVQVVRAWSRTLWQELDYTREADFMERMHGALSRVDGLVIPRVCKQLTSVRVLTTEWVHGVSVSKEPRSIQDKHIRVGVETYAAMILDLGMVHADPHAGNMLVTQGNDLCLLDFGMVIEIPPKHRTAWAECLVNLVRRDHDATLDSLITIGFFPADCPRAKIMPVMKKIWTELVSCGSNTKKRKNAVKQCYQEICTLALEFEFSLPDYYLALVRALLTLEGLALTADCDFDIFKVAFPVALRLLTASAARDAQARATSALKASAEQLCSRRGAAAAVAASLVVLGAVAATVAGVQAVGA</sequence>
<evidence type="ECO:0000256" key="3">
    <source>
        <dbReference type="SAM" id="Phobius"/>
    </source>
</evidence>
<dbReference type="SUPFAM" id="SSF56112">
    <property type="entry name" value="Protein kinase-like (PK-like)"/>
    <property type="match status" value="1"/>
</dbReference>
<proteinExistence type="inferred from homology"/>
<dbReference type="PANTHER" id="PTHR10566">
    <property type="entry name" value="CHAPERONE-ACTIVITY OF BC1 COMPLEX CABC1 -RELATED"/>
    <property type="match status" value="1"/>
</dbReference>
<feature type="signal peptide" evidence="4">
    <location>
        <begin position="1"/>
        <end position="26"/>
    </location>
</feature>
<dbReference type="CDD" id="cd05121">
    <property type="entry name" value="ABC1_ADCK3-like"/>
    <property type="match status" value="1"/>
</dbReference>
<dbReference type="PANTHER" id="PTHR10566:SF113">
    <property type="entry name" value="PROTEIN ACTIVITY OF BC1 COMPLEX KINASE 7, CHLOROPLASTIC"/>
    <property type="match status" value="1"/>
</dbReference>
<dbReference type="Pfam" id="PF03109">
    <property type="entry name" value="ABC1"/>
    <property type="match status" value="1"/>
</dbReference>
<comment type="similarity">
    <text evidence="1">Belongs to the protein kinase superfamily. ADCK protein kinase family.</text>
</comment>
<keyword evidence="4" id="KW-0732">Signal</keyword>
<feature type="transmembrane region" description="Helical" evidence="3">
    <location>
        <begin position="515"/>
        <end position="536"/>
    </location>
</feature>
<evidence type="ECO:0000256" key="1">
    <source>
        <dbReference type="ARBA" id="ARBA00009670"/>
    </source>
</evidence>
<dbReference type="AlphaFoldDB" id="A0A7S4Q2V1"/>
<gene>
    <name evidence="6" type="ORF">AMON00008_LOCUS9339</name>
</gene>